<feature type="region of interest" description="Disordered" evidence="1">
    <location>
        <begin position="149"/>
        <end position="171"/>
    </location>
</feature>
<name>X1MPN4_9ZZZZ</name>
<protein>
    <submittedName>
        <fullName evidence="2">Uncharacterized protein</fullName>
    </submittedName>
</protein>
<feature type="region of interest" description="Disordered" evidence="1">
    <location>
        <begin position="1"/>
        <end position="33"/>
    </location>
</feature>
<evidence type="ECO:0000313" key="2">
    <source>
        <dbReference type="EMBL" id="GAI19961.1"/>
    </source>
</evidence>
<reference evidence="2" key="1">
    <citation type="journal article" date="2014" name="Front. Microbiol.">
        <title>High frequency of phylogenetically diverse reductive dehalogenase-homologous genes in deep subseafloor sedimentary metagenomes.</title>
        <authorList>
            <person name="Kawai M."/>
            <person name="Futagami T."/>
            <person name="Toyoda A."/>
            <person name="Takaki Y."/>
            <person name="Nishi S."/>
            <person name="Hori S."/>
            <person name="Arai W."/>
            <person name="Tsubouchi T."/>
            <person name="Morono Y."/>
            <person name="Uchiyama I."/>
            <person name="Ito T."/>
            <person name="Fujiyama A."/>
            <person name="Inagaki F."/>
            <person name="Takami H."/>
        </authorList>
    </citation>
    <scope>NUCLEOTIDE SEQUENCE</scope>
    <source>
        <strain evidence="2">Expedition CK06-06</strain>
    </source>
</reference>
<dbReference type="EMBL" id="BARV01017127">
    <property type="protein sequence ID" value="GAI19961.1"/>
    <property type="molecule type" value="Genomic_DNA"/>
</dbReference>
<sequence length="171" mass="19764">FSPNQPYPAQNIQEMPTQQPPEPEVYAPQTSQEQYYTPEAYPQAYGDYGYDTGMNTDTIIEVSEQVFSEKIGEIKKQLDDMKEFKTLAQTRLDSALERLKRIEKVMDQLQISILKKIGSYGENLESIKKEMSMMQDSFGKIVGPVTERKLKKPKHKFSKTSKTKRKISKKK</sequence>
<feature type="non-terminal residue" evidence="2">
    <location>
        <position position="1"/>
    </location>
</feature>
<dbReference type="AlphaFoldDB" id="X1MPN4"/>
<accession>X1MPN4</accession>
<evidence type="ECO:0000256" key="1">
    <source>
        <dbReference type="SAM" id="MobiDB-lite"/>
    </source>
</evidence>
<gene>
    <name evidence="2" type="ORF">S06H3_29253</name>
</gene>
<proteinExistence type="predicted"/>
<organism evidence="2">
    <name type="scientific">marine sediment metagenome</name>
    <dbReference type="NCBI Taxonomy" id="412755"/>
    <lineage>
        <taxon>unclassified sequences</taxon>
        <taxon>metagenomes</taxon>
        <taxon>ecological metagenomes</taxon>
    </lineage>
</organism>
<feature type="compositionally biased region" description="Polar residues" evidence="1">
    <location>
        <begin position="1"/>
        <end position="12"/>
    </location>
</feature>
<comment type="caution">
    <text evidence="2">The sequence shown here is derived from an EMBL/GenBank/DDBJ whole genome shotgun (WGS) entry which is preliminary data.</text>
</comment>